<protein>
    <recommendedName>
        <fullName evidence="2">Xylose isomerase-like TIM barrel domain-containing protein</fullName>
    </recommendedName>
</protein>
<name>X1SY07_9ZZZZ</name>
<sequence>MYLSGFADEAAEDIENQIRATKEPGWNYIEARQINRKNISALSEGEFEFVCQELRKEEIKINCFASTIANWQKTIDSPLQEDLKEVKRAIPRMKKLQTKMVRIMSYAPLKDQEGNTLPEQREEEIFRRLRIICKMFNNEGIL</sequence>
<dbReference type="AlphaFoldDB" id="X1SY07"/>
<feature type="non-terminal residue" evidence="1">
    <location>
        <position position="142"/>
    </location>
</feature>
<proteinExistence type="predicted"/>
<evidence type="ECO:0000313" key="1">
    <source>
        <dbReference type="EMBL" id="GAI97843.1"/>
    </source>
</evidence>
<organism evidence="1">
    <name type="scientific">marine sediment metagenome</name>
    <dbReference type="NCBI Taxonomy" id="412755"/>
    <lineage>
        <taxon>unclassified sequences</taxon>
        <taxon>metagenomes</taxon>
        <taxon>ecological metagenomes</taxon>
    </lineage>
</organism>
<gene>
    <name evidence="1" type="ORF">S12H4_39134</name>
</gene>
<dbReference type="SUPFAM" id="SSF51658">
    <property type="entry name" value="Xylose isomerase-like"/>
    <property type="match status" value="1"/>
</dbReference>
<evidence type="ECO:0008006" key="2">
    <source>
        <dbReference type="Google" id="ProtNLM"/>
    </source>
</evidence>
<dbReference type="Gene3D" id="3.20.20.150">
    <property type="entry name" value="Divalent-metal-dependent TIM barrel enzymes"/>
    <property type="match status" value="1"/>
</dbReference>
<comment type="caution">
    <text evidence="1">The sequence shown here is derived from an EMBL/GenBank/DDBJ whole genome shotgun (WGS) entry which is preliminary data.</text>
</comment>
<dbReference type="EMBL" id="BARW01023626">
    <property type="protein sequence ID" value="GAI97843.1"/>
    <property type="molecule type" value="Genomic_DNA"/>
</dbReference>
<reference evidence="1" key="1">
    <citation type="journal article" date="2014" name="Front. Microbiol.">
        <title>High frequency of phylogenetically diverse reductive dehalogenase-homologous genes in deep subseafloor sedimentary metagenomes.</title>
        <authorList>
            <person name="Kawai M."/>
            <person name="Futagami T."/>
            <person name="Toyoda A."/>
            <person name="Takaki Y."/>
            <person name="Nishi S."/>
            <person name="Hori S."/>
            <person name="Arai W."/>
            <person name="Tsubouchi T."/>
            <person name="Morono Y."/>
            <person name="Uchiyama I."/>
            <person name="Ito T."/>
            <person name="Fujiyama A."/>
            <person name="Inagaki F."/>
            <person name="Takami H."/>
        </authorList>
    </citation>
    <scope>NUCLEOTIDE SEQUENCE</scope>
    <source>
        <strain evidence="1">Expedition CK06-06</strain>
    </source>
</reference>
<accession>X1SY07</accession>
<dbReference type="InterPro" id="IPR036237">
    <property type="entry name" value="Xyl_isomerase-like_sf"/>
</dbReference>